<evidence type="ECO:0000256" key="1">
    <source>
        <dbReference type="SAM" id="MobiDB-lite"/>
    </source>
</evidence>
<feature type="transmembrane region" description="Helical" evidence="2">
    <location>
        <begin position="186"/>
        <end position="204"/>
    </location>
</feature>
<dbReference type="AlphaFoldDB" id="A0A5C3NTT1"/>
<feature type="region of interest" description="Disordered" evidence="1">
    <location>
        <begin position="1"/>
        <end position="39"/>
    </location>
</feature>
<name>A0A5C3NTT1_9APHY</name>
<evidence type="ECO:0000313" key="3">
    <source>
        <dbReference type="EMBL" id="TFK79808.1"/>
    </source>
</evidence>
<keyword evidence="2" id="KW-0812">Transmembrane</keyword>
<feature type="transmembrane region" description="Helical" evidence="2">
    <location>
        <begin position="154"/>
        <end position="174"/>
    </location>
</feature>
<dbReference type="EMBL" id="ML211925">
    <property type="protein sequence ID" value="TFK79808.1"/>
    <property type="molecule type" value="Genomic_DNA"/>
</dbReference>
<feature type="transmembrane region" description="Helical" evidence="2">
    <location>
        <begin position="99"/>
        <end position="121"/>
    </location>
</feature>
<accession>A0A5C3NTT1</accession>
<keyword evidence="2" id="KW-0472">Membrane</keyword>
<proteinExistence type="predicted"/>
<dbReference type="InParanoid" id="A0A5C3NTT1"/>
<feature type="compositionally biased region" description="Basic and acidic residues" evidence="1">
    <location>
        <begin position="27"/>
        <end position="37"/>
    </location>
</feature>
<evidence type="ECO:0000256" key="2">
    <source>
        <dbReference type="SAM" id="Phobius"/>
    </source>
</evidence>
<sequence length="254" mass="27662">MSSSTFFAAAMVPTSRDSRRQTSWRNDVPHGREDGRSSRKQRWGRAAVLGLSALTCLAAVLCNSIAISFGHLCLCYIPGPLHFLLPRSAFLNASLESTFAIAALGTVVTAVPLSVDAILFWHQVADEQAYPTIPSLKPLCQLTPRSASSRAQALLWECWLILAGPIGLFVYFAFDFELDDTLGVAGLVLAAIVGRLSVIAVRWFHGRWCTSRAPVQVEEAEIEAELEHLRAEGWEGDAMQPVVAAAAEEGLLRK</sequence>
<dbReference type="Proteomes" id="UP000308197">
    <property type="component" value="Unassembled WGS sequence"/>
</dbReference>
<reference evidence="3 4" key="1">
    <citation type="journal article" date="2019" name="Nat. Ecol. Evol.">
        <title>Megaphylogeny resolves global patterns of mushroom evolution.</title>
        <authorList>
            <person name="Varga T."/>
            <person name="Krizsan K."/>
            <person name="Foldi C."/>
            <person name="Dima B."/>
            <person name="Sanchez-Garcia M."/>
            <person name="Sanchez-Ramirez S."/>
            <person name="Szollosi G.J."/>
            <person name="Szarkandi J.G."/>
            <person name="Papp V."/>
            <person name="Albert L."/>
            <person name="Andreopoulos W."/>
            <person name="Angelini C."/>
            <person name="Antonin V."/>
            <person name="Barry K.W."/>
            <person name="Bougher N.L."/>
            <person name="Buchanan P."/>
            <person name="Buyck B."/>
            <person name="Bense V."/>
            <person name="Catcheside P."/>
            <person name="Chovatia M."/>
            <person name="Cooper J."/>
            <person name="Damon W."/>
            <person name="Desjardin D."/>
            <person name="Finy P."/>
            <person name="Geml J."/>
            <person name="Haridas S."/>
            <person name="Hughes K."/>
            <person name="Justo A."/>
            <person name="Karasinski D."/>
            <person name="Kautmanova I."/>
            <person name="Kiss B."/>
            <person name="Kocsube S."/>
            <person name="Kotiranta H."/>
            <person name="LaButti K.M."/>
            <person name="Lechner B.E."/>
            <person name="Liimatainen K."/>
            <person name="Lipzen A."/>
            <person name="Lukacs Z."/>
            <person name="Mihaltcheva S."/>
            <person name="Morgado L.N."/>
            <person name="Niskanen T."/>
            <person name="Noordeloos M.E."/>
            <person name="Ohm R.A."/>
            <person name="Ortiz-Santana B."/>
            <person name="Ovrebo C."/>
            <person name="Racz N."/>
            <person name="Riley R."/>
            <person name="Savchenko A."/>
            <person name="Shiryaev A."/>
            <person name="Soop K."/>
            <person name="Spirin V."/>
            <person name="Szebenyi C."/>
            <person name="Tomsovsky M."/>
            <person name="Tulloss R.E."/>
            <person name="Uehling J."/>
            <person name="Grigoriev I.V."/>
            <person name="Vagvolgyi C."/>
            <person name="Papp T."/>
            <person name="Martin F.M."/>
            <person name="Miettinen O."/>
            <person name="Hibbett D.S."/>
            <person name="Nagy L.G."/>
        </authorList>
    </citation>
    <scope>NUCLEOTIDE SEQUENCE [LARGE SCALE GENOMIC DNA]</scope>
    <source>
        <strain evidence="3 4">HHB13444</strain>
    </source>
</reference>
<keyword evidence="2" id="KW-1133">Transmembrane helix</keyword>
<evidence type="ECO:0000313" key="4">
    <source>
        <dbReference type="Proteomes" id="UP000308197"/>
    </source>
</evidence>
<feature type="transmembrane region" description="Helical" evidence="2">
    <location>
        <begin position="46"/>
        <end position="79"/>
    </location>
</feature>
<organism evidence="3 4">
    <name type="scientific">Polyporus arcularius HHB13444</name>
    <dbReference type="NCBI Taxonomy" id="1314778"/>
    <lineage>
        <taxon>Eukaryota</taxon>
        <taxon>Fungi</taxon>
        <taxon>Dikarya</taxon>
        <taxon>Basidiomycota</taxon>
        <taxon>Agaricomycotina</taxon>
        <taxon>Agaricomycetes</taxon>
        <taxon>Polyporales</taxon>
        <taxon>Polyporaceae</taxon>
        <taxon>Polyporus</taxon>
    </lineage>
</organism>
<protein>
    <submittedName>
        <fullName evidence="3">Uncharacterized protein</fullName>
    </submittedName>
</protein>
<keyword evidence="4" id="KW-1185">Reference proteome</keyword>
<gene>
    <name evidence="3" type="ORF">K466DRAFT_410573</name>
</gene>